<dbReference type="AlphaFoldDB" id="A0AAN7AG93"/>
<organism evidence="1 2">
    <name type="scientific">Podospora australis</name>
    <dbReference type="NCBI Taxonomy" id="1536484"/>
    <lineage>
        <taxon>Eukaryota</taxon>
        <taxon>Fungi</taxon>
        <taxon>Dikarya</taxon>
        <taxon>Ascomycota</taxon>
        <taxon>Pezizomycotina</taxon>
        <taxon>Sordariomycetes</taxon>
        <taxon>Sordariomycetidae</taxon>
        <taxon>Sordariales</taxon>
        <taxon>Podosporaceae</taxon>
        <taxon>Podospora</taxon>
    </lineage>
</organism>
<keyword evidence="2" id="KW-1185">Reference proteome</keyword>
<evidence type="ECO:0000313" key="1">
    <source>
        <dbReference type="EMBL" id="KAK4184690.1"/>
    </source>
</evidence>
<proteinExistence type="predicted"/>
<accession>A0AAN7AG93</accession>
<protein>
    <submittedName>
        <fullName evidence="1">Uncharacterized protein</fullName>
    </submittedName>
</protein>
<sequence>MIMGAEPSIPVRFVPEAPAPHFRAGLSVSSNQEKHHPATADIPELLDTSIRLHEMPGTVIENTDNRHEMATPDVVMTPNRLETPDFGDIELDFRSIDGESDMGERRPTSWL</sequence>
<dbReference type="Proteomes" id="UP001302126">
    <property type="component" value="Unassembled WGS sequence"/>
</dbReference>
<name>A0AAN7AG93_9PEZI</name>
<gene>
    <name evidence="1" type="ORF">QBC35DRAFT_505414</name>
</gene>
<comment type="caution">
    <text evidence="1">The sequence shown here is derived from an EMBL/GenBank/DDBJ whole genome shotgun (WGS) entry which is preliminary data.</text>
</comment>
<dbReference type="EMBL" id="MU864478">
    <property type="protein sequence ID" value="KAK4184690.1"/>
    <property type="molecule type" value="Genomic_DNA"/>
</dbReference>
<reference evidence="1" key="1">
    <citation type="journal article" date="2023" name="Mol. Phylogenet. Evol.">
        <title>Genome-scale phylogeny and comparative genomics of the fungal order Sordariales.</title>
        <authorList>
            <person name="Hensen N."/>
            <person name="Bonometti L."/>
            <person name="Westerberg I."/>
            <person name="Brannstrom I.O."/>
            <person name="Guillou S."/>
            <person name="Cros-Aarteil S."/>
            <person name="Calhoun S."/>
            <person name="Haridas S."/>
            <person name="Kuo A."/>
            <person name="Mondo S."/>
            <person name="Pangilinan J."/>
            <person name="Riley R."/>
            <person name="LaButti K."/>
            <person name="Andreopoulos B."/>
            <person name="Lipzen A."/>
            <person name="Chen C."/>
            <person name="Yan M."/>
            <person name="Daum C."/>
            <person name="Ng V."/>
            <person name="Clum A."/>
            <person name="Steindorff A."/>
            <person name="Ohm R.A."/>
            <person name="Martin F."/>
            <person name="Silar P."/>
            <person name="Natvig D.O."/>
            <person name="Lalanne C."/>
            <person name="Gautier V."/>
            <person name="Ament-Velasquez S.L."/>
            <person name="Kruys A."/>
            <person name="Hutchinson M.I."/>
            <person name="Powell A.J."/>
            <person name="Barry K."/>
            <person name="Miller A.N."/>
            <person name="Grigoriev I.V."/>
            <person name="Debuchy R."/>
            <person name="Gladieux P."/>
            <person name="Hiltunen Thoren M."/>
            <person name="Johannesson H."/>
        </authorList>
    </citation>
    <scope>NUCLEOTIDE SEQUENCE</scope>
    <source>
        <strain evidence="1">PSN309</strain>
    </source>
</reference>
<reference evidence="1" key="2">
    <citation type="submission" date="2023-05" db="EMBL/GenBank/DDBJ databases">
        <authorList>
            <consortium name="Lawrence Berkeley National Laboratory"/>
            <person name="Steindorff A."/>
            <person name="Hensen N."/>
            <person name="Bonometti L."/>
            <person name="Westerberg I."/>
            <person name="Brannstrom I.O."/>
            <person name="Guillou S."/>
            <person name="Cros-Aarteil S."/>
            <person name="Calhoun S."/>
            <person name="Haridas S."/>
            <person name="Kuo A."/>
            <person name="Mondo S."/>
            <person name="Pangilinan J."/>
            <person name="Riley R."/>
            <person name="Labutti K."/>
            <person name="Andreopoulos B."/>
            <person name="Lipzen A."/>
            <person name="Chen C."/>
            <person name="Yanf M."/>
            <person name="Daum C."/>
            <person name="Ng V."/>
            <person name="Clum A."/>
            <person name="Ohm R."/>
            <person name="Martin F."/>
            <person name="Silar P."/>
            <person name="Natvig D."/>
            <person name="Lalanne C."/>
            <person name="Gautier V."/>
            <person name="Ament-Velasquez S.L."/>
            <person name="Kruys A."/>
            <person name="Hutchinson M.I."/>
            <person name="Powell A.J."/>
            <person name="Barry K."/>
            <person name="Miller A.N."/>
            <person name="Grigoriev I.V."/>
            <person name="Debuchy R."/>
            <person name="Gladieux P."/>
            <person name="Thoren M.H."/>
            <person name="Johannesson H."/>
        </authorList>
    </citation>
    <scope>NUCLEOTIDE SEQUENCE</scope>
    <source>
        <strain evidence="1">PSN309</strain>
    </source>
</reference>
<evidence type="ECO:0000313" key="2">
    <source>
        <dbReference type="Proteomes" id="UP001302126"/>
    </source>
</evidence>